<dbReference type="InterPro" id="IPR016169">
    <property type="entry name" value="FAD-bd_PCMH_sub2"/>
</dbReference>
<dbReference type="InterPro" id="IPR036683">
    <property type="entry name" value="CO_DH_flav_C_dom_sf"/>
</dbReference>
<protein>
    <submittedName>
        <fullName evidence="5">Carbon-monoxide dehydrogenase medium subunit</fullName>
    </submittedName>
</protein>
<dbReference type="GO" id="GO:0071949">
    <property type="term" value="F:FAD binding"/>
    <property type="evidence" value="ECO:0007669"/>
    <property type="project" value="InterPro"/>
</dbReference>
<dbReference type="InterPro" id="IPR002346">
    <property type="entry name" value="Mopterin_DH_FAD-bd"/>
</dbReference>
<keyword evidence="6" id="KW-1185">Reference proteome</keyword>
<dbReference type="GO" id="GO:0016491">
    <property type="term" value="F:oxidoreductase activity"/>
    <property type="evidence" value="ECO:0007669"/>
    <property type="project" value="UniProtKB-KW"/>
</dbReference>
<dbReference type="SUPFAM" id="SSF56176">
    <property type="entry name" value="FAD-binding/transporter-associated domain-like"/>
    <property type="match status" value="1"/>
</dbReference>
<dbReference type="InterPro" id="IPR036318">
    <property type="entry name" value="FAD-bd_PCMH-like_sf"/>
</dbReference>
<evidence type="ECO:0000256" key="1">
    <source>
        <dbReference type="ARBA" id="ARBA00022630"/>
    </source>
</evidence>
<proteinExistence type="predicted"/>
<dbReference type="PROSITE" id="PS51387">
    <property type="entry name" value="FAD_PCMH"/>
    <property type="match status" value="1"/>
</dbReference>
<dbReference type="Gene3D" id="3.30.43.10">
    <property type="entry name" value="Uridine Diphospho-n-acetylenolpyruvylglucosamine Reductase, domain 2"/>
    <property type="match status" value="1"/>
</dbReference>
<dbReference type="RefSeq" id="WP_089233260.1">
    <property type="nucleotide sequence ID" value="NZ_FZOY01000004.1"/>
</dbReference>
<keyword evidence="3" id="KW-0560">Oxidoreductase</keyword>
<feature type="domain" description="FAD-binding PCMH-type" evidence="4">
    <location>
        <begin position="1"/>
        <end position="170"/>
    </location>
</feature>
<evidence type="ECO:0000313" key="5">
    <source>
        <dbReference type="EMBL" id="SNS87737.1"/>
    </source>
</evidence>
<accession>A0A239I2C2</accession>
<dbReference type="InterPro" id="IPR005107">
    <property type="entry name" value="CO_DH_flav_C"/>
</dbReference>
<evidence type="ECO:0000256" key="3">
    <source>
        <dbReference type="ARBA" id="ARBA00023002"/>
    </source>
</evidence>
<evidence type="ECO:0000259" key="4">
    <source>
        <dbReference type="PROSITE" id="PS51387"/>
    </source>
</evidence>
<reference evidence="5 6" key="1">
    <citation type="submission" date="2017-06" db="EMBL/GenBank/DDBJ databases">
        <authorList>
            <person name="Kim H.J."/>
            <person name="Triplett B.A."/>
        </authorList>
    </citation>
    <scope>NUCLEOTIDE SEQUENCE [LARGE SCALE GENOMIC DNA]</scope>
    <source>
        <strain evidence="5 6">DSM 29339</strain>
    </source>
</reference>
<dbReference type="Pfam" id="PF00941">
    <property type="entry name" value="FAD_binding_5"/>
    <property type="match status" value="1"/>
</dbReference>
<dbReference type="EMBL" id="FZOY01000004">
    <property type="protein sequence ID" value="SNS87737.1"/>
    <property type="molecule type" value="Genomic_DNA"/>
</dbReference>
<dbReference type="InterPro" id="IPR051312">
    <property type="entry name" value="Diverse_Substr_Oxidored"/>
</dbReference>
<dbReference type="PANTHER" id="PTHR42659">
    <property type="entry name" value="XANTHINE DEHYDROGENASE SUBUNIT C-RELATED"/>
    <property type="match status" value="1"/>
</dbReference>
<dbReference type="InterPro" id="IPR016167">
    <property type="entry name" value="FAD-bd_PCMH_sub1"/>
</dbReference>
<keyword evidence="1" id="KW-0285">Flavoprotein</keyword>
<dbReference type="SMART" id="SM01092">
    <property type="entry name" value="CO_deh_flav_C"/>
    <property type="match status" value="1"/>
</dbReference>
<dbReference type="InterPro" id="IPR016166">
    <property type="entry name" value="FAD-bd_PCMH"/>
</dbReference>
<sequence length="265" mass="26898">MYPTTYHKPETLETAVAMLQGSEEGKIIAGGHTLLPTMKNHLAAPTDVVDIRGIAALHGISDDSGTLVIGATTTHAEVAGSAVVAAACPALACLAAGIGDPAVRHAGTIGGSLANNDPAADYPAAVLALGATIVTNQREIAADEFFDGMFATTLEESEIITAVRFPACEAAGYSKFPNPASRYAMVGVFVAKTNGGVRVAVTGAGEDGVFRHDGLEAALSASFSPEAVDGVPVSPDGLLTDLHGDATYRANLVKVMAKRAVLASA</sequence>
<dbReference type="AlphaFoldDB" id="A0A239I2C2"/>
<name>A0A239I2C2_9RHOB</name>
<keyword evidence="2" id="KW-0274">FAD</keyword>
<organism evidence="5 6">
    <name type="scientific">Tropicimonas sediminicola</name>
    <dbReference type="NCBI Taxonomy" id="1031541"/>
    <lineage>
        <taxon>Bacteria</taxon>
        <taxon>Pseudomonadati</taxon>
        <taxon>Pseudomonadota</taxon>
        <taxon>Alphaproteobacteria</taxon>
        <taxon>Rhodobacterales</taxon>
        <taxon>Roseobacteraceae</taxon>
        <taxon>Tropicimonas</taxon>
    </lineage>
</organism>
<dbReference type="Proteomes" id="UP000198426">
    <property type="component" value="Unassembled WGS sequence"/>
</dbReference>
<dbReference type="PANTHER" id="PTHR42659:SF2">
    <property type="entry name" value="XANTHINE DEHYDROGENASE SUBUNIT C-RELATED"/>
    <property type="match status" value="1"/>
</dbReference>
<evidence type="ECO:0000256" key="2">
    <source>
        <dbReference type="ARBA" id="ARBA00022827"/>
    </source>
</evidence>
<dbReference type="Gene3D" id="3.30.390.50">
    <property type="entry name" value="CO dehydrogenase flavoprotein, C-terminal domain"/>
    <property type="match status" value="1"/>
</dbReference>
<evidence type="ECO:0000313" key="6">
    <source>
        <dbReference type="Proteomes" id="UP000198426"/>
    </source>
</evidence>
<dbReference type="SUPFAM" id="SSF55447">
    <property type="entry name" value="CO dehydrogenase flavoprotein C-terminal domain-like"/>
    <property type="match status" value="1"/>
</dbReference>
<dbReference type="Gene3D" id="3.30.465.10">
    <property type="match status" value="1"/>
</dbReference>
<gene>
    <name evidence="5" type="ORF">SAMN05421757_104167</name>
</gene>
<dbReference type="OrthoDB" id="9793944at2"/>